<dbReference type="EMBL" id="BARS01026034">
    <property type="protein sequence ID" value="GAG11065.1"/>
    <property type="molecule type" value="Genomic_DNA"/>
</dbReference>
<organism evidence="2">
    <name type="scientific">marine sediment metagenome</name>
    <dbReference type="NCBI Taxonomy" id="412755"/>
    <lineage>
        <taxon>unclassified sequences</taxon>
        <taxon>metagenomes</taxon>
        <taxon>ecological metagenomes</taxon>
    </lineage>
</organism>
<sequence length="47" mass="4743">MQGSGTLQKSSQGLRQGQGQQASADTPQTGGHHPLLADSLGKPGEEA</sequence>
<reference evidence="2" key="1">
    <citation type="journal article" date="2014" name="Front. Microbiol.">
        <title>High frequency of phylogenetically diverse reductive dehalogenase-homologous genes in deep subseafloor sedimentary metagenomes.</title>
        <authorList>
            <person name="Kawai M."/>
            <person name="Futagami T."/>
            <person name="Toyoda A."/>
            <person name="Takaki Y."/>
            <person name="Nishi S."/>
            <person name="Hori S."/>
            <person name="Arai W."/>
            <person name="Tsubouchi T."/>
            <person name="Morono Y."/>
            <person name="Uchiyama I."/>
            <person name="Ito T."/>
            <person name="Fujiyama A."/>
            <person name="Inagaki F."/>
            <person name="Takami H."/>
        </authorList>
    </citation>
    <scope>NUCLEOTIDE SEQUENCE</scope>
    <source>
        <strain evidence="2">Expedition CK06-06</strain>
    </source>
</reference>
<proteinExistence type="predicted"/>
<dbReference type="AlphaFoldDB" id="X0UZ18"/>
<comment type="caution">
    <text evidence="2">The sequence shown here is derived from an EMBL/GenBank/DDBJ whole genome shotgun (WGS) entry which is preliminary data.</text>
</comment>
<evidence type="ECO:0000313" key="2">
    <source>
        <dbReference type="EMBL" id="GAG11065.1"/>
    </source>
</evidence>
<feature type="non-terminal residue" evidence="2">
    <location>
        <position position="47"/>
    </location>
</feature>
<evidence type="ECO:0000256" key="1">
    <source>
        <dbReference type="SAM" id="MobiDB-lite"/>
    </source>
</evidence>
<name>X0UZ18_9ZZZZ</name>
<feature type="region of interest" description="Disordered" evidence="1">
    <location>
        <begin position="1"/>
        <end position="47"/>
    </location>
</feature>
<protein>
    <submittedName>
        <fullName evidence="2">Uncharacterized protein</fullName>
    </submittedName>
</protein>
<gene>
    <name evidence="2" type="ORF">S01H1_41075</name>
</gene>
<feature type="compositionally biased region" description="Low complexity" evidence="1">
    <location>
        <begin position="8"/>
        <end position="23"/>
    </location>
</feature>
<accession>X0UZ18</accession>